<keyword evidence="2" id="KW-1185">Reference proteome</keyword>
<evidence type="ECO:0000313" key="2">
    <source>
        <dbReference type="Proteomes" id="UP001060085"/>
    </source>
</evidence>
<sequence length="113" mass="13235">MNLTYFLERLSICCPLDFDVTSQVQHTWCREDGIIITVILVNIVHKCIFQIIITLNFYEETSQSLNAIPLPLHLTSRFISYVLRDPKRSKEQRRSSNRSTFLGFHDNPLIFTC</sequence>
<name>A0ACC0AT60_CATRO</name>
<dbReference type="Proteomes" id="UP001060085">
    <property type="component" value="Linkage Group LG05"/>
</dbReference>
<organism evidence="1 2">
    <name type="scientific">Catharanthus roseus</name>
    <name type="common">Madagascar periwinkle</name>
    <name type="synonym">Vinca rosea</name>
    <dbReference type="NCBI Taxonomy" id="4058"/>
    <lineage>
        <taxon>Eukaryota</taxon>
        <taxon>Viridiplantae</taxon>
        <taxon>Streptophyta</taxon>
        <taxon>Embryophyta</taxon>
        <taxon>Tracheophyta</taxon>
        <taxon>Spermatophyta</taxon>
        <taxon>Magnoliopsida</taxon>
        <taxon>eudicotyledons</taxon>
        <taxon>Gunneridae</taxon>
        <taxon>Pentapetalae</taxon>
        <taxon>asterids</taxon>
        <taxon>lamiids</taxon>
        <taxon>Gentianales</taxon>
        <taxon>Apocynaceae</taxon>
        <taxon>Rauvolfioideae</taxon>
        <taxon>Vinceae</taxon>
        <taxon>Catharanthinae</taxon>
        <taxon>Catharanthus</taxon>
    </lineage>
</organism>
<dbReference type="EMBL" id="CM044705">
    <property type="protein sequence ID" value="KAI5663167.1"/>
    <property type="molecule type" value="Genomic_DNA"/>
</dbReference>
<comment type="caution">
    <text evidence="1">The sequence shown here is derived from an EMBL/GenBank/DDBJ whole genome shotgun (WGS) entry which is preliminary data.</text>
</comment>
<reference evidence="2" key="1">
    <citation type="journal article" date="2023" name="Nat. Plants">
        <title>Single-cell RNA sequencing provides a high-resolution roadmap for understanding the multicellular compartmentation of specialized metabolism.</title>
        <authorList>
            <person name="Sun S."/>
            <person name="Shen X."/>
            <person name="Li Y."/>
            <person name="Li Y."/>
            <person name="Wang S."/>
            <person name="Li R."/>
            <person name="Zhang H."/>
            <person name="Shen G."/>
            <person name="Guo B."/>
            <person name="Wei J."/>
            <person name="Xu J."/>
            <person name="St-Pierre B."/>
            <person name="Chen S."/>
            <person name="Sun C."/>
        </authorList>
    </citation>
    <scope>NUCLEOTIDE SEQUENCE [LARGE SCALE GENOMIC DNA]</scope>
</reference>
<protein>
    <submittedName>
        <fullName evidence="1">Uncharacterized protein</fullName>
    </submittedName>
</protein>
<accession>A0ACC0AT60</accession>
<gene>
    <name evidence="1" type="ORF">M9H77_22490</name>
</gene>
<proteinExistence type="predicted"/>
<evidence type="ECO:0000313" key="1">
    <source>
        <dbReference type="EMBL" id="KAI5663167.1"/>
    </source>
</evidence>